<comment type="similarity">
    <text evidence="1 5">Belongs to the class-C beta-lactamase family.</text>
</comment>
<organism evidence="9 10">
    <name type="scientific">Winogradskyella immobilis</name>
    <dbReference type="NCBI Taxonomy" id="2816852"/>
    <lineage>
        <taxon>Bacteria</taxon>
        <taxon>Pseudomonadati</taxon>
        <taxon>Bacteroidota</taxon>
        <taxon>Flavobacteriia</taxon>
        <taxon>Flavobacteriales</taxon>
        <taxon>Flavobacteriaceae</taxon>
        <taxon>Winogradskyella</taxon>
    </lineage>
</organism>
<dbReference type="Proteomes" id="UP000778797">
    <property type="component" value="Unassembled WGS sequence"/>
</dbReference>
<keyword evidence="3 5" id="KW-0046">Antibiotic resistance</keyword>
<dbReference type="PANTHER" id="PTHR22935:SF95">
    <property type="entry name" value="BETA-LACTAMASE-LIKE 1-RELATED"/>
    <property type="match status" value="1"/>
</dbReference>
<reference evidence="9" key="2">
    <citation type="submission" date="2021-10" db="EMBL/GenBank/DDBJ databases">
        <title>Genome of Winogradskyella sp. E313.</title>
        <authorList>
            <person name="Zhou Y."/>
        </authorList>
    </citation>
    <scope>NUCLEOTIDE SEQUENCE</scope>
    <source>
        <strain evidence="9">E313</strain>
    </source>
</reference>
<evidence type="ECO:0000256" key="3">
    <source>
        <dbReference type="ARBA" id="ARBA00023251"/>
    </source>
</evidence>
<evidence type="ECO:0000256" key="1">
    <source>
        <dbReference type="ARBA" id="ARBA00007840"/>
    </source>
</evidence>
<gene>
    <name evidence="9" type="ORF">J1C55_08290</name>
</gene>
<dbReference type="InterPro" id="IPR021860">
    <property type="entry name" value="Peptidase_S12_Pab87-rel_C"/>
</dbReference>
<feature type="signal peptide" evidence="6">
    <location>
        <begin position="1"/>
        <end position="19"/>
    </location>
</feature>
<name>A0ABS8EMY3_9FLAO</name>
<evidence type="ECO:0000259" key="7">
    <source>
        <dbReference type="Pfam" id="PF00144"/>
    </source>
</evidence>
<keyword evidence="10" id="KW-1185">Reference proteome</keyword>
<sequence length="453" mass="50004">MKKATILLLLMLITSVISAQNKIPQDVKDHIKTRVDQGFNMGIAVAHIDGDEVEYFNYGKTAKNGSDVTNTTVFEIGSISKTFTTILLAEQLLNGSMSLDDPVSKYLPKDKKVPSRNERQITLKDIATHSSALPRMPNNFNPADGNDPFADYGAEELFTFLSSYELTRDIGAQYEYSNLAMGLLGYILELHTGKTYQELITERIGNPLKMNDINVRVSQDMQKRLAIGHNEEGNAVANWNFDVLAGAGALKSTTEDMVKFIKANINGDDSDLANAMKLTHQATYSAPSQNLEIGLAWHYAVNNTIVWHNGGTGGYRAFAGFVKGTNKGVVVLTNSSESVDQIGLKLLNPSLQLTLPKKQVHKEEIEMSNEILDTYVGEYELAPNFIITVTRKDNNLFLQATGQPEFQVFASAKNEFFLKVVEASITFNVNDQGKVESLTLHQNGQNAPGKKIK</sequence>
<dbReference type="RefSeq" id="WP_227477031.1">
    <property type="nucleotide sequence ID" value="NZ_JAFMPT010000009.1"/>
</dbReference>
<keyword evidence="2 5" id="KW-0378">Hydrolase</keyword>
<reference evidence="9" key="1">
    <citation type="submission" date="2021-03" db="EMBL/GenBank/DDBJ databases">
        <authorList>
            <person name="Ping X."/>
        </authorList>
    </citation>
    <scope>NUCLEOTIDE SEQUENCE</scope>
    <source>
        <strain evidence="9">E313</strain>
    </source>
</reference>
<dbReference type="InterPro" id="IPR001586">
    <property type="entry name" value="Beta-lactam_class-C_AS"/>
</dbReference>
<comment type="catalytic activity">
    <reaction evidence="5">
        <text>a beta-lactam + H2O = a substituted beta-amino acid</text>
        <dbReference type="Rhea" id="RHEA:20401"/>
        <dbReference type="ChEBI" id="CHEBI:15377"/>
        <dbReference type="ChEBI" id="CHEBI:35627"/>
        <dbReference type="ChEBI" id="CHEBI:140347"/>
        <dbReference type="EC" id="3.5.2.6"/>
    </reaction>
</comment>
<proteinExistence type="inferred from homology"/>
<evidence type="ECO:0000313" key="10">
    <source>
        <dbReference type="Proteomes" id="UP000778797"/>
    </source>
</evidence>
<dbReference type="Pfam" id="PF00144">
    <property type="entry name" value="Beta-lactamase"/>
    <property type="match status" value="1"/>
</dbReference>
<accession>A0ABS8EMY3</accession>
<comment type="caution">
    <text evidence="9">The sequence shown here is derived from an EMBL/GenBank/DDBJ whole genome shotgun (WGS) entry which is preliminary data.</text>
</comment>
<evidence type="ECO:0000259" key="8">
    <source>
        <dbReference type="Pfam" id="PF11954"/>
    </source>
</evidence>
<dbReference type="EMBL" id="JAFMPT010000009">
    <property type="protein sequence ID" value="MCC1484583.1"/>
    <property type="molecule type" value="Genomic_DNA"/>
</dbReference>
<evidence type="ECO:0000256" key="5">
    <source>
        <dbReference type="RuleBase" id="RU361140"/>
    </source>
</evidence>
<keyword evidence="6" id="KW-0732">Signal</keyword>
<dbReference type="InterPro" id="IPR001466">
    <property type="entry name" value="Beta-lactam-related"/>
</dbReference>
<comment type="similarity">
    <text evidence="4">Belongs to the beta-lactamase family.</text>
</comment>
<dbReference type="PROSITE" id="PS00336">
    <property type="entry name" value="BETA_LACTAMASE_C"/>
    <property type="match status" value="1"/>
</dbReference>
<feature type="domain" description="Peptidase S12 Pab87-related C-terminal" evidence="8">
    <location>
        <begin position="363"/>
        <end position="441"/>
    </location>
</feature>
<dbReference type="Pfam" id="PF11954">
    <property type="entry name" value="DUF3471"/>
    <property type="match status" value="1"/>
</dbReference>
<dbReference type="InterPro" id="IPR012338">
    <property type="entry name" value="Beta-lactam/transpept-like"/>
</dbReference>
<evidence type="ECO:0000256" key="4">
    <source>
        <dbReference type="ARBA" id="ARBA00038473"/>
    </source>
</evidence>
<dbReference type="PANTHER" id="PTHR22935">
    <property type="entry name" value="PENICILLIN-BINDING PROTEIN"/>
    <property type="match status" value="1"/>
</dbReference>
<dbReference type="InterPro" id="IPR051478">
    <property type="entry name" value="Beta-lactamase-like_AB/R"/>
</dbReference>
<dbReference type="Gene3D" id="3.40.710.10">
    <property type="entry name" value="DD-peptidase/beta-lactamase superfamily"/>
    <property type="match status" value="1"/>
</dbReference>
<feature type="domain" description="Beta-lactamase-related" evidence="7">
    <location>
        <begin position="28"/>
        <end position="338"/>
    </location>
</feature>
<evidence type="ECO:0000313" key="9">
    <source>
        <dbReference type="EMBL" id="MCC1484583.1"/>
    </source>
</evidence>
<evidence type="ECO:0000256" key="6">
    <source>
        <dbReference type="SAM" id="SignalP"/>
    </source>
</evidence>
<protein>
    <recommendedName>
        <fullName evidence="5">Beta-lactamase</fullName>
        <ecNumber evidence="5">3.5.2.6</ecNumber>
    </recommendedName>
</protein>
<evidence type="ECO:0000256" key="2">
    <source>
        <dbReference type="ARBA" id="ARBA00022801"/>
    </source>
</evidence>
<feature type="chain" id="PRO_5046112164" description="Beta-lactamase" evidence="6">
    <location>
        <begin position="20"/>
        <end position="453"/>
    </location>
</feature>
<dbReference type="GO" id="GO:0016787">
    <property type="term" value="F:hydrolase activity"/>
    <property type="evidence" value="ECO:0007669"/>
    <property type="project" value="UniProtKB-KW"/>
</dbReference>
<dbReference type="EC" id="3.5.2.6" evidence="5"/>
<dbReference type="SUPFAM" id="SSF56601">
    <property type="entry name" value="beta-lactamase/transpeptidase-like"/>
    <property type="match status" value="1"/>
</dbReference>